<reference evidence="4 5" key="1">
    <citation type="submission" date="2019-08" db="EMBL/GenBank/DDBJ databases">
        <title>Microbe sample from Colwellia echini.</title>
        <authorList>
            <person name="Christiansen L."/>
            <person name="Pathiraja D."/>
            <person name="Schultz-Johansen M."/>
            <person name="Choi I.-G."/>
            <person name="Stougaard P."/>
        </authorList>
    </citation>
    <scope>NUCLEOTIDE SEQUENCE [LARGE SCALE GENOMIC DNA]</scope>
    <source>
        <strain evidence="4 5">A3</strain>
    </source>
</reference>
<dbReference type="InterPro" id="IPR001789">
    <property type="entry name" value="Sig_transdc_resp-reg_receiver"/>
</dbReference>
<dbReference type="InterPro" id="IPR011006">
    <property type="entry name" value="CheY-like_superfamily"/>
</dbReference>
<keyword evidence="5" id="KW-1185">Reference proteome</keyword>
<dbReference type="Gene3D" id="3.40.50.2300">
    <property type="match status" value="1"/>
</dbReference>
<organism evidence="4 5">
    <name type="scientific">Colwellia echini</name>
    <dbReference type="NCBI Taxonomy" id="1982103"/>
    <lineage>
        <taxon>Bacteria</taxon>
        <taxon>Pseudomonadati</taxon>
        <taxon>Pseudomonadota</taxon>
        <taxon>Gammaproteobacteria</taxon>
        <taxon>Alteromonadales</taxon>
        <taxon>Colwelliaceae</taxon>
        <taxon>Colwellia</taxon>
    </lineage>
</organism>
<protein>
    <submittedName>
        <fullName evidence="4">ANTAR domain-containing protein</fullName>
    </submittedName>
</protein>
<dbReference type="SMART" id="SM00448">
    <property type="entry name" value="REC"/>
    <property type="match status" value="1"/>
</dbReference>
<comment type="caution">
    <text evidence="1">Lacks conserved residue(s) required for the propagation of feature annotation.</text>
</comment>
<dbReference type="InterPro" id="IPR008327">
    <property type="entry name" value="Sig_transdc_resp-reg_antiterm"/>
</dbReference>
<accession>A0ABY3MYM2</accession>
<dbReference type="RefSeq" id="WP_101344380.1">
    <property type="nucleotide sequence ID" value="NZ_PJAI02000005.1"/>
</dbReference>
<name>A0ABY3MYM2_9GAMM</name>
<dbReference type="PIRSF" id="PIRSF036382">
    <property type="entry name" value="RR_antiterm"/>
    <property type="match status" value="1"/>
</dbReference>
<dbReference type="Pfam" id="PF00072">
    <property type="entry name" value="Response_reg"/>
    <property type="match status" value="1"/>
</dbReference>
<dbReference type="EMBL" id="PJAI02000005">
    <property type="protein sequence ID" value="TYK66308.1"/>
    <property type="molecule type" value="Genomic_DNA"/>
</dbReference>
<dbReference type="Gene3D" id="1.10.10.10">
    <property type="entry name" value="Winged helix-like DNA-binding domain superfamily/Winged helix DNA-binding domain"/>
    <property type="match status" value="1"/>
</dbReference>
<evidence type="ECO:0000256" key="1">
    <source>
        <dbReference type="PROSITE-ProRule" id="PRU00169"/>
    </source>
</evidence>
<evidence type="ECO:0000313" key="4">
    <source>
        <dbReference type="EMBL" id="TYK66308.1"/>
    </source>
</evidence>
<evidence type="ECO:0000259" key="3">
    <source>
        <dbReference type="PROSITE" id="PS50921"/>
    </source>
</evidence>
<dbReference type="Pfam" id="PF03861">
    <property type="entry name" value="ANTAR"/>
    <property type="match status" value="1"/>
</dbReference>
<dbReference type="InterPro" id="IPR036388">
    <property type="entry name" value="WH-like_DNA-bd_sf"/>
</dbReference>
<evidence type="ECO:0000259" key="2">
    <source>
        <dbReference type="PROSITE" id="PS50110"/>
    </source>
</evidence>
<gene>
    <name evidence="4" type="ORF">CWS31_006860</name>
</gene>
<dbReference type="SMART" id="SM01012">
    <property type="entry name" value="ANTAR"/>
    <property type="match status" value="1"/>
</dbReference>
<dbReference type="InterPro" id="IPR005561">
    <property type="entry name" value="ANTAR"/>
</dbReference>
<sequence length="219" mass="24643">MSLNITAVKQTIETANKHITVLLIEERPRSSSMLKKALLDFGYQVTKHASFDDNIIEQIDLYNPSVLVLATDLPSAAMLKELAEISQLQPLPIVIFAEYDSPNVIQNAIKSGVSAYVVNEILPQRLQSIISVANERFKAVQSLRNELKEAKTQLESRKYIERAKGLIMEQKRISENDAYKKLRKMAMDQGCSLAMVAKNIIDVCQLLKPTNTNKLEQVI</sequence>
<dbReference type="PROSITE" id="PS50921">
    <property type="entry name" value="ANTAR"/>
    <property type="match status" value="1"/>
</dbReference>
<feature type="domain" description="ANTAR" evidence="3">
    <location>
        <begin position="140"/>
        <end position="201"/>
    </location>
</feature>
<dbReference type="Proteomes" id="UP000815846">
    <property type="component" value="Unassembled WGS sequence"/>
</dbReference>
<dbReference type="PROSITE" id="PS50110">
    <property type="entry name" value="RESPONSE_REGULATORY"/>
    <property type="match status" value="1"/>
</dbReference>
<proteinExistence type="predicted"/>
<dbReference type="SUPFAM" id="SSF52172">
    <property type="entry name" value="CheY-like"/>
    <property type="match status" value="1"/>
</dbReference>
<evidence type="ECO:0000313" key="5">
    <source>
        <dbReference type="Proteomes" id="UP000815846"/>
    </source>
</evidence>
<feature type="domain" description="Response regulatory" evidence="2">
    <location>
        <begin position="20"/>
        <end position="134"/>
    </location>
</feature>
<comment type="caution">
    <text evidence="4">The sequence shown here is derived from an EMBL/GenBank/DDBJ whole genome shotgun (WGS) entry which is preliminary data.</text>
</comment>